<evidence type="ECO:0000259" key="1">
    <source>
        <dbReference type="Pfam" id="PF14267"/>
    </source>
</evidence>
<feature type="domain" description="DUF4357" evidence="1">
    <location>
        <begin position="237"/>
        <end position="282"/>
    </location>
</feature>
<keyword evidence="3" id="KW-1185">Reference proteome</keyword>
<dbReference type="Pfam" id="PF14267">
    <property type="entry name" value="DUF4357"/>
    <property type="match status" value="1"/>
</dbReference>
<sequence length="298" mass="32483">MNGKHIELFLVEGVPGGITTAEIAGWTGHVLSGPRADLADILKRDEAQRNGAYLLLGDDDDAVGGVNCYIGRTENFRNRFRDHQAKKEFWDRVVLITAKDDGFNEGHWGYLEARLVDLAKQAARVTLRNDNTPQGRKLSEAQASDMESFLSHLQIILPVLGVSVIRTRTAPQVEPTPSTDSPVFTLTRPHLGVQARAQLFGDEFTILAGSLVVGSWSGTGKAQSTQRAYASYRAQHQKLVADGSIVVEGKVGRLTRDVPFTSPSTAGAVALGRSCNGRIEWVWAGGNYADWENRGLTL</sequence>
<organism evidence="2 3">
    <name type="scientific">Tessaracoccus lubricantis</name>
    <dbReference type="NCBI Taxonomy" id="545543"/>
    <lineage>
        <taxon>Bacteria</taxon>
        <taxon>Bacillati</taxon>
        <taxon>Actinomycetota</taxon>
        <taxon>Actinomycetes</taxon>
        <taxon>Propionibacteriales</taxon>
        <taxon>Propionibacteriaceae</taxon>
        <taxon>Tessaracoccus</taxon>
    </lineage>
</organism>
<gene>
    <name evidence="2" type="ORF">GCM10025789_15650</name>
</gene>
<evidence type="ECO:0000313" key="3">
    <source>
        <dbReference type="Proteomes" id="UP001501521"/>
    </source>
</evidence>
<evidence type="ECO:0000313" key="2">
    <source>
        <dbReference type="EMBL" id="GAA4898566.1"/>
    </source>
</evidence>
<proteinExistence type="predicted"/>
<reference evidence="3" key="1">
    <citation type="journal article" date="2019" name="Int. J. Syst. Evol. Microbiol.">
        <title>The Global Catalogue of Microorganisms (GCM) 10K type strain sequencing project: providing services to taxonomists for standard genome sequencing and annotation.</title>
        <authorList>
            <consortium name="The Broad Institute Genomics Platform"/>
            <consortium name="The Broad Institute Genome Sequencing Center for Infectious Disease"/>
            <person name="Wu L."/>
            <person name="Ma J."/>
        </authorList>
    </citation>
    <scope>NUCLEOTIDE SEQUENCE [LARGE SCALE GENOMIC DNA]</scope>
    <source>
        <strain evidence="3">JCM 19125</strain>
    </source>
</reference>
<accession>A0ABP9FEQ2</accession>
<name>A0ABP9FEQ2_9ACTN</name>
<dbReference type="InterPro" id="IPR025579">
    <property type="entry name" value="DUF4357"/>
</dbReference>
<dbReference type="Proteomes" id="UP001501521">
    <property type="component" value="Unassembled WGS sequence"/>
</dbReference>
<comment type="caution">
    <text evidence="2">The sequence shown here is derived from an EMBL/GenBank/DDBJ whole genome shotgun (WGS) entry which is preliminary data.</text>
</comment>
<dbReference type="CDD" id="cd10447">
    <property type="entry name" value="GIY-YIG_unchar_2"/>
    <property type="match status" value="1"/>
</dbReference>
<protein>
    <submittedName>
        <fullName evidence="2">GIY-YIG nuclease family protein</fullName>
    </submittedName>
</protein>
<dbReference type="EMBL" id="BAABLV010000024">
    <property type="protein sequence ID" value="GAA4898566.1"/>
    <property type="molecule type" value="Genomic_DNA"/>
</dbReference>
<dbReference type="RefSeq" id="WP_345581512.1">
    <property type="nucleotide sequence ID" value="NZ_BAABLV010000024.1"/>
</dbReference>